<organism evidence="13 14">
    <name type="scientific">Dysgonomonas hofstadii</name>
    <dbReference type="NCBI Taxonomy" id="637886"/>
    <lineage>
        <taxon>Bacteria</taxon>
        <taxon>Pseudomonadati</taxon>
        <taxon>Bacteroidota</taxon>
        <taxon>Bacteroidia</taxon>
        <taxon>Bacteroidales</taxon>
        <taxon>Dysgonomonadaceae</taxon>
        <taxon>Dysgonomonas</taxon>
    </lineage>
</organism>
<evidence type="ECO:0000256" key="5">
    <source>
        <dbReference type="ARBA" id="ARBA00022692"/>
    </source>
</evidence>
<evidence type="ECO:0000256" key="4">
    <source>
        <dbReference type="ARBA" id="ARBA00022475"/>
    </source>
</evidence>
<comment type="function">
    <text evidence="11">NDH-1 shuttles electrons from NADH, via FMN and iron-sulfur (Fe-S) centers, to quinones in the respiratory chain. The immediate electron acceptor for the enzyme in this species is believed to be a menaquinone. Couples the redox reaction to proton translocation (for every two electrons transferred, four hydrogen ions are translocated across the cytoplasmic membrane), and thus conserves the redox energy in a proton gradient.</text>
</comment>
<dbReference type="GO" id="GO:0008137">
    <property type="term" value="F:NADH dehydrogenase (ubiquinone) activity"/>
    <property type="evidence" value="ECO:0007669"/>
    <property type="project" value="InterPro"/>
</dbReference>
<feature type="transmembrane region" description="Helical" evidence="11">
    <location>
        <begin position="86"/>
        <end position="109"/>
    </location>
</feature>
<dbReference type="PANTHER" id="PTHR11058:SF22">
    <property type="entry name" value="NADH-QUINONE OXIDOREDUCTASE SUBUNIT A"/>
    <property type="match status" value="1"/>
</dbReference>
<keyword evidence="8 11" id="KW-1133">Transmembrane helix</keyword>
<dbReference type="AlphaFoldDB" id="A0A840CU29"/>
<keyword evidence="9 11" id="KW-0520">NAD</keyword>
<protein>
    <recommendedName>
        <fullName evidence="11">NADH-quinone oxidoreductase subunit A</fullName>
        <ecNumber evidence="11">7.1.1.-</ecNumber>
    </recommendedName>
    <alternativeName>
        <fullName evidence="11">NADH dehydrogenase I subunit A</fullName>
    </alternativeName>
    <alternativeName>
        <fullName evidence="11">NDH-1 subunit A</fullName>
    </alternativeName>
    <alternativeName>
        <fullName evidence="11">NUO1</fullName>
    </alternativeName>
</protein>
<proteinExistence type="inferred from homology"/>
<evidence type="ECO:0000256" key="6">
    <source>
        <dbReference type="ARBA" id="ARBA00022719"/>
    </source>
</evidence>
<comment type="subcellular location">
    <subcellularLocation>
        <location evidence="11 12">Cell membrane</location>
        <topology evidence="11 12">Multi-pass membrane protein</topology>
    </subcellularLocation>
    <subcellularLocation>
        <location evidence="1">Membrane</location>
        <topology evidence="1">Multi-pass membrane protein</topology>
    </subcellularLocation>
</comment>
<reference evidence="13 14" key="1">
    <citation type="submission" date="2020-08" db="EMBL/GenBank/DDBJ databases">
        <title>Genomic Encyclopedia of Type Strains, Phase IV (KMG-IV): sequencing the most valuable type-strain genomes for metagenomic binning, comparative biology and taxonomic classification.</title>
        <authorList>
            <person name="Goeker M."/>
        </authorList>
    </citation>
    <scope>NUCLEOTIDE SEQUENCE [LARGE SCALE GENOMIC DNA]</scope>
    <source>
        <strain evidence="13 14">DSM 104969</strain>
    </source>
</reference>
<evidence type="ECO:0000256" key="8">
    <source>
        <dbReference type="ARBA" id="ARBA00022989"/>
    </source>
</evidence>
<evidence type="ECO:0000313" key="13">
    <source>
        <dbReference type="EMBL" id="MBB4037708.1"/>
    </source>
</evidence>
<keyword evidence="10 11" id="KW-0472">Membrane</keyword>
<comment type="similarity">
    <text evidence="2 11 12">Belongs to the complex I subunit 3 family.</text>
</comment>
<dbReference type="InterPro" id="IPR023043">
    <property type="entry name" value="NAD(P)H_OxRDtase_bac/plastid"/>
</dbReference>
<dbReference type="RefSeq" id="WP_183308536.1">
    <property type="nucleotide sequence ID" value="NZ_JACIEP010000016.1"/>
</dbReference>
<dbReference type="GO" id="GO:0005886">
    <property type="term" value="C:plasma membrane"/>
    <property type="evidence" value="ECO:0007669"/>
    <property type="project" value="UniProtKB-SubCell"/>
</dbReference>
<dbReference type="EMBL" id="JACIEP010000016">
    <property type="protein sequence ID" value="MBB4037708.1"/>
    <property type="molecule type" value="Genomic_DNA"/>
</dbReference>
<dbReference type="EC" id="7.1.1.-" evidence="11"/>
<keyword evidence="7 11" id="KW-1278">Translocase</keyword>
<comment type="subunit">
    <text evidence="11">NDH-1 is composed of 14 different subunits. Subunits NuoA, H, J, K, L, M, N constitute the membrane sector of the complex.</text>
</comment>
<evidence type="ECO:0000256" key="9">
    <source>
        <dbReference type="ARBA" id="ARBA00023027"/>
    </source>
</evidence>
<dbReference type="Proteomes" id="UP000555103">
    <property type="component" value="Unassembled WGS sequence"/>
</dbReference>
<dbReference type="GO" id="GO:0048038">
    <property type="term" value="F:quinone binding"/>
    <property type="evidence" value="ECO:0007669"/>
    <property type="project" value="UniProtKB-KW"/>
</dbReference>
<dbReference type="PANTHER" id="PTHR11058">
    <property type="entry name" value="NADH-UBIQUINONE OXIDOREDUCTASE CHAIN 3"/>
    <property type="match status" value="1"/>
</dbReference>
<evidence type="ECO:0000256" key="7">
    <source>
        <dbReference type="ARBA" id="ARBA00022967"/>
    </source>
</evidence>
<feature type="transmembrane region" description="Helical" evidence="11">
    <location>
        <begin position="6"/>
        <end position="28"/>
    </location>
</feature>
<evidence type="ECO:0000256" key="1">
    <source>
        <dbReference type="ARBA" id="ARBA00004141"/>
    </source>
</evidence>
<evidence type="ECO:0000256" key="3">
    <source>
        <dbReference type="ARBA" id="ARBA00022448"/>
    </source>
</evidence>
<feature type="transmembrane region" description="Helical" evidence="11">
    <location>
        <begin position="59"/>
        <end position="80"/>
    </location>
</feature>
<keyword evidence="5 11" id="KW-0812">Transmembrane</keyword>
<evidence type="ECO:0000256" key="11">
    <source>
        <dbReference type="HAMAP-Rule" id="MF_01394"/>
    </source>
</evidence>
<dbReference type="InterPro" id="IPR038430">
    <property type="entry name" value="NDAH_ubi_oxred_su3_sf"/>
</dbReference>
<keyword evidence="3 11" id="KW-0813">Transport</keyword>
<dbReference type="HAMAP" id="MF_01394">
    <property type="entry name" value="NDH1_NuoA"/>
    <property type="match status" value="1"/>
</dbReference>
<evidence type="ECO:0000313" key="14">
    <source>
        <dbReference type="Proteomes" id="UP000555103"/>
    </source>
</evidence>
<dbReference type="GO" id="GO:0050136">
    <property type="term" value="F:NADH dehydrogenase (quinone) (non-electrogenic) activity"/>
    <property type="evidence" value="ECO:0007669"/>
    <property type="project" value="UniProtKB-UniRule"/>
</dbReference>
<keyword evidence="14" id="KW-1185">Reference proteome</keyword>
<keyword evidence="4 11" id="KW-1003">Cell membrane</keyword>
<dbReference type="GO" id="GO:0030964">
    <property type="term" value="C:NADH dehydrogenase complex"/>
    <property type="evidence" value="ECO:0007669"/>
    <property type="project" value="TreeGrafter"/>
</dbReference>
<keyword evidence="6 11" id="KW-0874">Quinone</keyword>
<dbReference type="Pfam" id="PF00507">
    <property type="entry name" value="Oxidored_q4"/>
    <property type="match status" value="1"/>
</dbReference>
<evidence type="ECO:0000256" key="10">
    <source>
        <dbReference type="ARBA" id="ARBA00023136"/>
    </source>
</evidence>
<accession>A0A840CU29</accession>
<gene>
    <name evidence="11" type="primary">nuoA</name>
    <name evidence="13" type="ORF">GGR21_003629</name>
</gene>
<dbReference type="InterPro" id="IPR000440">
    <property type="entry name" value="NADH_UbQ/plastoQ_OxRdtase_su3"/>
</dbReference>
<comment type="caution">
    <text evidence="13">The sequence shown here is derived from an EMBL/GenBank/DDBJ whole genome shotgun (WGS) entry which is preliminary data.</text>
</comment>
<evidence type="ECO:0000256" key="2">
    <source>
        <dbReference type="ARBA" id="ARBA00008472"/>
    </source>
</evidence>
<name>A0A840CU29_9BACT</name>
<sequence>MSTSALFLVVLLTGITLVVAGLGMALLLSPKSFNAQKEEPYECGVPTHGTSWMQFKVGYYLYAILYLMFDVETIFLFPWATVVRQLGWPGLYCILFFILILGLGLAYAWKKGALKWK</sequence>
<comment type="catalytic activity">
    <reaction evidence="11 12">
        <text>a quinone + NADH + 5 H(+)(in) = a quinol + NAD(+) + 4 H(+)(out)</text>
        <dbReference type="Rhea" id="RHEA:57888"/>
        <dbReference type="ChEBI" id="CHEBI:15378"/>
        <dbReference type="ChEBI" id="CHEBI:24646"/>
        <dbReference type="ChEBI" id="CHEBI:57540"/>
        <dbReference type="ChEBI" id="CHEBI:57945"/>
        <dbReference type="ChEBI" id="CHEBI:132124"/>
    </reaction>
</comment>
<dbReference type="Gene3D" id="1.20.58.1610">
    <property type="entry name" value="NADH:ubiquinone/plastoquinone oxidoreductase, chain 3"/>
    <property type="match status" value="1"/>
</dbReference>
<evidence type="ECO:0000256" key="12">
    <source>
        <dbReference type="RuleBase" id="RU003639"/>
    </source>
</evidence>